<reference evidence="1" key="2">
    <citation type="submission" date="2024-05" db="EMBL/GenBank/DDBJ databases">
        <title>Rhodohalobacter halophilus gen. nov., sp. nov., a moderately halophilic member of the family Balneolaceae.</title>
        <authorList>
            <person name="Xia J."/>
        </authorList>
    </citation>
    <scope>NUCLEOTIDE SEQUENCE</scope>
    <source>
        <strain evidence="1">WB101</strain>
    </source>
</reference>
<organism evidence="1 2">
    <name type="scientific">Rhodohalobacter sulfatireducens</name>
    <dbReference type="NCBI Taxonomy" id="2911366"/>
    <lineage>
        <taxon>Bacteria</taxon>
        <taxon>Pseudomonadati</taxon>
        <taxon>Balneolota</taxon>
        <taxon>Balneolia</taxon>
        <taxon>Balneolales</taxon>
        <taxon>Balneolaceae</taxon>
        <taxon>Rhodohalobacter</taxon>
    </lineage>
</organism>
<proteinExistence type="predicted"/>
<dbReference type="EMBL" id="JAKLWS010000001">
    <property type="protein sequence ID" value="MCG2586945.1"/>
    <property type="molecule type" value="Genomic_DNA"/>
</dbReference>
<name>A0ABS9K7X2_9BACT</name>
<sequence length="196" mass="21926">MKKVLLLPLLMLLVTGCGDPLDEFIYSSGVQICGQTYVLGDSLQVTETAESVTYNEAEETFTMNCNEVGLYLLGSGTPTRQVIPIDELAFSTNAANRIDSISGRWRILTSSGRNLLDSLQSSPDSAMYADSIHYYRQTLKMGTDIRQLLFDMQSDFDEPHSENPVSWSTENGSISFYSDENEREAVFRVSTKVEEF</sequence>
<accession>A0ABS9K7X2</accession>
<dbReference type="RefSeq" id="WP_237851795.1">
    <property type="nucleotide sequence ID" value="NZ_JAKLWS010000001.1"/>
</dbReference>
<gene>
    <name evidence="1" type="ORF">L6773_00105</name>
</gene>
<reference evidence="1" key="1">
    <citation type="submission" date="2022-01" db="EMBL/GenBank/DDBJ databases">
        <authorList>
            <person name="Wang Y."/>
        </authorList>
    </citation>
    <scope>NUCLEOTIDE SEQUENCE</scope>
    <source>
        <strain evidence="1">WB101</strain>
    </source>
</reference>
<dbReference type="Proteomes" id="UP001165366">
    <property type="component" value="Unassembled WGS sequence"/>
</dbReference>
<dbReference type="PROSITE" id="PS51257">
    <property type="entry name" value="PROKAR_LIPOPROTEIN"/>
    <property type="match status" value="1"/>
</dbReference>
<evidence type="ECO:0000313" key="2">
    <source>
        <dbReference type="Proteomes" id="UP001165366"/>
    </source>
</evidence>
<comment type="caution">
    <text evidence="1">The sequence shown here is derived from an EMBL/GenBank/DDBJ whole genome shotgun (WGS) entry which is preliminary data.</text>
</comment>
<evidence type="ECO:0008006" key="3">
    <source>
        <dbReference type="Google" id="ProtNLM"/>
    </source>
</evidence>
<evidence type="ECO:0000313" key="1">
    <source>
        <dbReference type="EMBL" id="MCG2586945.1"/>
    </source>
</evidence>
<protein>
    <recommendedName>
        <fullName evidence="3">LPS export ABC transporter periplasmic protein LptC</fullName>
    </recommendedName>
</protein>
<keyword evidence="2" id="KW-1185">Reference proteome</keyword>